<evidence type="ECO:0000259" key="3">
    <source>
        <dbReference type="Pfam" id="PF00685"/>
    </source>
</evidence>
<proteinExistence type="predicted"/>
<organism evidence="4 5">
    <name type="scientific">Acaryochloris thomasi RCC1774</name>
    <dbReference type="NCBI Taxonomy" id="1764569"/>
    <lineage>
        <taxon>Bacteria</taxon>
        <taxon>Bacillati</taxon>
        <taxon>Cyanobacteriota</taxon>
        <taxon>Cyanophyceae</taxon>
        <taxon>Acaryochloridales</taxon>
        <taxon>Acaryochloridaceae</taxon>
        <taxon>Acaryochloris</taxon>
        <taxon>Acaryochloris thomasi</taxon>
    </lineage>
</organism>
<dbReference type="RefSeq" id="WP_158535059.1">
    <property type="nucleotide sequence ID" value="NZ_CAWNWM010000005.1"/>
</dbReference>
<dbReference type="InterPro" id="IPR037359">
    <property type="entry name" value="NST/OST"/>
</dbReference>
<dbReference type="OrthoDB" id="9797480at2"/>
<keyword evidence="1" id="KW-0808">Transferase</keyword>
<dbReference type="PANTHER" id="PTHR10605">
    <property type="entry name" value="HEPARAN SULFATE SULFOTRANSFERASE"/>
    <property type="match status" value="1"/>
</dbReference>
<accession>A0A2W1JJA3</accession>
<dbReference type="SUPFAM" id="SSF52540">
    <property type="entry name" value="P-loop containing nucleoside triphosphate hydrolases"/>
    <property type="match status" value="1"/>
</dbReference>
<protein>
    <recommendedName>
        <fullName evidence="3">Sulfotransferase domain-containing protein</fullName>
    </recommendedName>
</protein>
<dbReference type="Proteomes" id="UP000248857">
    <property type="component" value="Unassembled WGS sequence"/>
</dbReference>
<dbReference type="PANTHER" id="PTHR10605:SF56">
    <property type="entry name" value="BIFUNCTIONAL HEPARAN SULFATE N-DEACETYLASE_N-SULFOTRANSFERASE"/>
    <property type="match status" value="1"/>
</dbReference>
<evidence type="ECO:0000313" key="5">
    <source>
        <dbReference type="Proteomes" id="UP000248857"/>
    </source>
</evidence>
<keyword evidence="5" id="KW-1185">Reference proteome</keyword>
<gene>
    <name evidence="4" type="ORF">C1752_01962</name>
</gene>
<keyword evidence="2" id="KW-0325">Glycoprotein</keyword>
<dbReference type="AlphaFoldDB" id="A0A2W1JJA3"/>
<sequence length="292" mass="34467">MIKNFVIIIGAMKCGTSSLYNYIAKHPEICSCIKKEPKFFSTNDTFKMEDYQNLWVDYDPSIHKMALEASTTYTKTPHFPDCAERISEFSKEHDLNFHFIYIMRNPFDRIESTYIDGQVKGWKSTEKLSKTESIHKNLISTSKYFTQVNKYSNYFTNDNILMLSLDELISDKEATLLKVFDFLNLDESISKKCASLLDKVYNSRSEKLVVSSFFKKAARFLEHNIPFDDGFRTLRRKIKKIVGKQVDESLYRLSDYQKEMVYSELEDDMKRLQDVYKFDVKEWGFEFSELKN</sequence>
<dbReference type="Pfam" id="PF00685">
    <property type="entry name" value="Sulfotransfer_1"/>
    <property type="match status" value="1"/>
</dbReference>
<dbReference type="GO" id="GO:0008146">
    <property type="term" value="F:sulfotransferase activity"/>
    <property type="evidence" value="ECO:0007669"/>
    <property type="project" value="InterPro"/>
</dbReference>
<comment type="caution">
    <text evidence="4">The sequence shown here is derived from an EMBL/GenBank/DDBJ whole genome shotgun (WGS) entry which is preliminary data.</text>
</comment>
<evidence type="ECO:0000256" key="1">
    <source>
        <dbReference type="ARBA" id="ARBA00022679"/>
    </source>
</evidence>
<dbReference type="EMBL" id="PQWO01000005">
    <property type="protein sequence ID" value="PZD73530.1"/>
    <property type="molecule type" value="Genomic_DNA"/>
</dbReference>
<reference evidence="4 5" key="1">
    <citation type="journal article" date="2018" name="Sci. Rep.">
        <title>A novel species of the marine cyanobacterium Acaryochloris with a unique pigment content and lifestyle.</title>
        <authorList>
            <person name="Partensky F."/>
            <person name="Six C."/>
            <person name="Ratin M."/>
            <person name="Garczarek L."/>
            <person name="Vaulot D."/>
            <person name="Probert I."/>
            <person name="Calteau A."/>
            <person name="Gourvil P."/>
            <person name="Marie D."/>
            <person name="Grebert T."/>
            <person name="Bouchier C."/>
            <person name="Le Panse S."/>
            <person name="Gachenot M."/>
            <person name="Rodriguez F."/>
            <person name="Garrido J.L."/>
        </authorList>
    </citation>
    <scope>NUCLEOTIDE SEQUENCE [LARGE SCALE GENOMIC DNA]</scope>
    <source>
        <strain evidence="4 5">RCC1774</strain>
    </source>
</reference>
<feature type="domain" description="Sulfotransferase" evidence="3">
    <location>
        <begin position="6"/>
        <end position="191"/>
    </location>
</feature>
<name>A0A2W1JJA3_9CYAN</name>
<dbReference type="Gene3D" id="3.40.50.300">
    <property type="entry name" value="P-loop containing nucleotide triphosphate hydrolases"/>
    <property type="match status" value="1"/>
</dbReference>
<dbReference type="InterPro" id="IPR000863">
    <property type="entry name" value="Sulfotransferase_dom"/>
</dbReference>
<evidence type="ECO:0000313" key="4">
    <source>
        <dbReference type="EMBL" id="PZD73530.1"/>
    </source>
</evidence>
<evidence type="ECO:0000256" key="2">
    <source>
        <dbReference type="ARBA" id="ARBA00023180"/>
    </source>
</evidence>
<dbReference type="InterPro" id="IPR027417">
    <property type="entry name" value="P-loop_NTPase"/>
</dbReference>